<keyword evidence="4 15" id="KW-0479">Metal-binding</keyword>
<dbReference type="PROSITE" id="PS51068">
    <property type="entry name" value="FPG_CAT"/>
    <property type="match status" value="1"/>
</dbReference>
<keyword evidence="7 15" id="KW-0378">Hydrolase</keyword>
<dbReference type="OrthoDB" id="9800855at2"/>
<keyword evidence="12 15" id="KW-0511">Multifunctional enzyme</keyword>
<evidence type="ECO:0000256" key="10">
    <source>
        <dbReference type="ARBA" id="ARBA00023204"/>
    </source>
</evidence>
<evidence type="ECO:0000256" key="7">
    <source>
        <dbReference type="ARBA" id="ARBA00022801"/>
    </source>
</evidence>
<evidence type="ECO:0000256" key="3">
    <source>
        <dbReference type="ARBA" id="ARBA00011245"/>
    </source>
</evidence>
<evidence type="ECO:0000256" key="15">
    <source>
        <dbReference type="HAMAP-Rule" id="MF_00103"/>
    </source>
</evidence>
<dbReference type="Gene3D" id="3.20.190.10">
    <property type="entry name" value="MutM-like, N-terminal"/>
    <property type="match status" value="1"/>
</dbReference>
<dbReference type="PANTHER" id="PTHR22993">
    <property type="entry name" value="FORMAMIDOPYRIMIDINE-DNA GLYCOSYLASE"/>
    <property type="match status" value="1"/>
</dbReference>
<dbReference type="HAMAP" id="MF_00103">
    <property type="entry name" value="Fapy_DNA_glycosyl"/>
    <property type="match status" value="1"/>
</dbReference>
<evidence type="ECO:0000256" key="13">
    <source>
        <dbReference type="ARBA" id="ARBA00023295"/>
    </source>
</evidence>
<dbReference type="STRING" id="1423744.FC86_GL001017"/>
<dbReference type="EC" id="3.2.2.23" evidence="15"/>
<dbReference type="SUPFAM" id="SSF81624">
    <property type="entry name" value="N-terminal domain of MutM-like DNA repair proteins"/>
    <property type="match status" value="1"/>
</dbReference>
<keyword evidence="10 15" id="KW-0234">DNA repair</keyword>
<dbReference type="GO" id="GO:0140078">
    <property type="term" value="F:class I DNA-(apurinic or apyrimidinic site) endonuclease activity"/>
    <property type="evidence" value="ECO:0007669"/>
    <property type="project" value="UniProtKB-EC"/>
</dbReference>
<evidence type="ECO:0000256" key="5">
    <source>
        <dbReference type="ARBA" id="ARBA00022763"/>
    </source>
</evidence>
<dbReference type="Pfam" id="PF01149">
    <property type="entry name" value="Fapy_DNA_glyco"/>
    <property type="match status" value="1"/>
</dbReference>
<evidence type="ECO:0000256" key="6">
    <source>
        <dbReference type="ARBA" id="ARBA00022771"/>
    </source>
</evidence>
<evidence type="ECO:0000256" key="8">
    <source>
        <dbReference type="ARBA" id="ARBA00022833"/>
    </source>
</evidence>
<dbReference type="InterPro" id="IPR012319">
    <property type="entry name" value="FPG_cat"/>
</dbReference>
<comment type="cofactor">
    <cofactor evidence="15">
        <name>Zn(2+)</name>
        <dbReference type="ChEBI" id="CHEBI:29105"/>
    </cofactor>
    <text evidence="15">Binds 1 zinc ion per subunit.</text>
</comment>
<dbReference type="GO" id="GO:0003684">
    <property type="term" value="F:damaged DNA binding"/>
    <property type="evidence" value="ECO:0007669"/>
    <property type="project" value="InterPro"/>
</dbReference>
<dbReference type="InterPro" id="IPR000214">
    <property type="entry name" value="Znf_DNA_glyclase/AP_lyase"/>
</dbReference>
<feature type="active site" description="Proton donor; for beta-elimination activity" evidence="15">
    <location>
        <position position="58"/>
    </location>
</feature>
<keyword evidence="5 15" id="KW-0227">DNA damage</keyword>
<feature type="domain" description="FPG-type" evidence="16">
    <location>
        <begin position="239"/>
        <end position="273"/>
    </location>
</feature>
<evidence type="ECO:0000256" key="2">
    <source>
        <dbReference type="ARBA" id="ARBA00009409"/>
    </source>
</evidence>
<dbReference type="AlphaFoldDB" id="A0A0R2DIJ0"/>
<dbReference type="RefSeq" id="WP_056975215.1">
    <property type="nucleotide sequence ID" value="NZ_AYZL01000020.1"/>
</dbReference>
<evidence type="ECO:0000259" key="16">
    <source>
        <dbReference type="PROSITE" id="PS51066"/>
    </source>
</evidence>
<comment type="catalytic activity">
    <reaction evidence="1 15">
        <text>Hydrolysis of DNA containing ring-opened 7-methylguanine residues, releasing 2,6-diamino-4-hydroxy-5-(N-methyl)formamidopyrimidine.</text>
        <dbReference type="EC" id="3.2.2.23"/>
    </reaction>
</comment>
<dbReference type="InterPro" id="IPR020629">
    <property type="entry name" value="FPG_Glyclase"/>
</dbReference>
<feature type="binding site" evidence="15">
    <location>
        <position position="92"/>
    </location>
    <ligand>
        <name>DNA</name>
        <dbReference type="ChEBI" id="CHEBI:16991"/>
    </ligand>
</feature>
<evidence type="ECO:0000256" key="14">
    <source>
        <dbReference type="ARBA" id="ARBA00044632"/>
    </source>
</evidence>
<proteinExistence type="inferred from homology"/>
<evidence type="ECO:0000313" key="18">
    <source>
        <dbReference type="EMBL" id="KRN03905.1"/>
    </source>
</evidence>
<protein>
    <recommendedName>
        <fullName evidence="15">Formamidopyrimidine-DNA glycosylase</fullName>
        <shortName evidence="15">Fapy-DNA glycosylase</shortName>
        <ecNumber evidence="15">3.2.2.23</ecNumber>
    </recommendedName>
    <alternativeName>
        <fullName evidence="15">DNA-(apurinic or apyrimidinic site) lyase MutM</fullName>
        <shortName evidence="15">AP lyase MutM</shortName>
        <ecNumber evidence="15">4.2.99.18</ecNumber>
    </alternativeName>
</protein>
<evidence type="ECO:0000256" key="11">
    <source>
        <dbReference type="ARBA" id="ARBA00023239"/>
    </source>
</evidence>
<keyword evidence="19" id="KW-1185">Reference proteome</keyword>
<dbReference type="EC" id="4.2.99.18" evidence="15"/>
<feature type="binding site" evidence="15">
    <location>
        <position position="154"/>
    </location>
    <ligand>
        <name>DNA</name>
        <dbReference type="ChEBI" id="CHEBI:16991"/>
    </ligand>
</feature>
<feature type="domain" description="Formamidopyrimidine-DNA glycosylase catalytic" evidence="17">
    <location>
        <begin position="2"/>
        <end position="114"/>
    </location>
</feature>
<comment type="catalytic activity">
    <reaction evidence="14 15">
        <text>2'-deoxyribonucleotide-(2'-deoxyribose 5'-phosphate)-2'-deoxyribonucleotide-DNA = a 3'-end 2'-deoxyribonucleotide-(2,3-dehydro-2,3-deoxyribose 5'-phosphate)-DNA + a 5'-end 5'-phospho-2'-deoxyribonucleoside-DNA + H(+)</text>
        <dbReference type="Rhea" id="RHEA:66592"/>
        <dbReference type="Rhea" id="RHEA-COMP:13180"/>
        <dbReference type="Rhea" id="RHEA-COMP:16897"/>
        <dbReference type="Rhea" id="RHEA-COMP:17067"/>
        <dbReference type="ChEBI" id="CHEBI:15378"/>
        <dbReference type="ChEBI" id="CHEBI:136412"/>
        <dbReference type="ChEBI" id="CHEBI:157695"/>
        <dbReference type="ChEBI" id="CHEBI:167181"/>
        <dbReference type="EC" id="4.2.99.18"/>
    </reaction>
</comment>
<accession>A0A0R2DIJ0</accession>
<feature type="active site" description="Schiff-base intermediate with DNA" evidence="15">
    <location>
        <position position="2"/>
    </location>
</feature>
<evidence type="ECO:0000256" key="12">
    <source>
        <dbReference type="ARBA" id="ARBA00023268"/>
    </source>
</evidence>
<keyword evidence="9 15" id="KW-0238">DNA-binding</keyword>
<keyword evidence="11 15" id="KW-0456">Lyase</keyword>
<gene>
    <name evidence="15" type="primary">mutM</name>
    <name evidence="15" type="synonym">fpg</name>
    <name evidence="18" type="ORF">FC86_GL001017</name>
</gene>
<evidence type="ECO:0000313" key="19">
    <source>
        <dbReference type="Proteomes" id="UP000051378"/>
    </source>
</evidence>
<dbReference type="CDD" id="cd08966">
    <property type="entry name" value="EcFpg-like_N"/>
    <property type="match status" value="1"/>
</dbReference>
<feature type="active site" description="Proton donor; for delta-elimination activity" evidence="15">
    <location>
        <position position="263"/>
    </location>
</feature>
<evidence type="ECO:0000259" key="17">
    <source>
        <dbReference type="PROSITE" id="PS51068"/>
    </source>
</evidence>
<dbReference type="Gene3D" id="1.10.8.50">
    <property type="match status" value="1"/>
</dbReference>
<dbReference type="NCBIfam" id="TIGR00577">
    <property type="entry name" value="fpg"/>
    <property type="match status" value="1"/>
</dbReference>
<dbReference type="GO" id="GO:0008270">
    <property type="term" value="F:zinc ion binding"/>
    <property type="evidence" value="ECO:0007669"/>
    <property type="project" value="UniProtKB-UniRule"/>
</dbReference>
<comment type="similarity">
    <text evidence="2 15">Belongs to the FPG family.</text>
</comment>
<dbReference type="Pfam" id="PF06831">
    <property type="entry name" value="H2TH"/>
    <property type="match status" value="1"/>
</dbReference>
<keyword evidence="13 15" id="KW-0326">Glycosidase</keyword>
<feature type="binding site" evidence="15">
    <location>
        <position position="111"/>
    </location>
    <ligand>
        <name>DNA</name>
        <dbReference type="ChEBI" id="CHEBI:16991"/>
    </ligand>
</feature>
<dbReference type="SMART" id="SM00898">
    <property type="entry name" value="Fapy_DNA_glyco"/>
    <property type="match status" value="1"/>
</dbReference>
<sequence length="278" mass="31876">MPELPEVETVRKTLTSQVQGKTIKSVDIIYPNIVSGDADQFKTKLKGKTIERIDRIGKYLLFRISHDLTIVSHLRMEGKYRLVLPEDPIQKHEHLSILFTDGTQLRYDDVRKFGRLQLVKTGMERVETGIRHLGYEPNQVEFTTSYFYRALQKKKKNIKNTLLDQSVVSGLGNIYVDEVLWLSHIHPLTRAQDLTESEVDDLHQEINEEIKLAIELNGTTIRSYHDSNGNEGQFQSFLHVYGKQGMPCERCQTTIEKIKVNGRGTSFCPSCQVVKNDG</sequence>
<dbReference type="SUPFAM" id="SSF57716">
    <property type="entry name" value="Glucocorticoid receptor-like (DNA-binding domain)"/>
    <property type="match status" value="1"/>
</dbReference>
<organism evidence="18 19">
    <name type="scientific">Holzapfeliella floricola DSM 23037 = JCM 16512</name>
    <dbReference type="NCBI Taxonomy" id="1423744"/>
    <lineage>
        <taxon>Bacteria</taxon>
        <taxon>Bacillati</taxon>
        <taxon>Bacillota</taxon>
        <taxon>Bacilli</taxon>
        <taxon>Lactobacillales</taxon>
        <taxon>Lactobacillaceae</taxon>
        <taxon>Holzapfeliella</taxon>
    </lineage>
</organism>
<feature type="active site" description="Proton donor" evidence="15">
    <location>
        <position position="3"/>
    </location>
</feature>
<dbReference type="Pfam" id="PF06827">
    <property type="entry name" value="zf-FPG_IleRS"/>
    <property type="match status" value="1"/>
</dbReference>
<dbReference type="InterPro" id="IPR010663">
    <property type="entry name" value="Znf_FPG/IleRS"/>
</dbReference>
<comment type="function">
    <text evidence="15">Involved in base excision repair of DNA damaged by oxidation or by mutagenic agents. Acts as DNA glycosylase that recognizes and removes damaged bases. Has a preference for oxidized purines, such as 7,8-dihydro-8-oxoguanine (8-oxoG). Has AP (apurinic/apyrimidinic) lyase activity and introduces nicks in the DNA strand. Cleaves the DNA backbone by beta-delta elimination to generate a single-strand break at the site of the removed base with both 3'- and 5'-phosphates.</text>
</comment>
<keyword evidence="6 15" id="KW-0863">Zinc-finger</keyword>
<dbReference type="PATRIC" id="fig|1423744.4.peg.1044"/>
<reference evidence="18 19" key="1">
    <citation type="journal article" date="2015" name="Genome Announc.">
        <title>Expanding the biotechnology potential of lactobacilli through comparative genomics of 213 strains and associated genera.</title>
        <authorList>
            <person name="Sun Z."/>
            <person name="Harris H.M."/>
            <person name="McCann A."/>
            <person name="Guo C."/>
            <person name="Argimon S."/>
            <person name="Zhang W."/>
            <person name="Yang X."/>
            <person name="Jeffery I.B."/>
            <person name="Cooney J.C."/>
            <person name="Kagawa T.F."/>
            <person name="Liu W."/>
            <person name="Song Y."/>
            <person name="Salvetti E."/>
            <person name="Wrobel A."/>
            <person name="Rasinkangas P."/>
            <person name="Parkhill J."/>
            <person name="Rea M.C."/>
            <person name="O'Sullivan O."/>
            <person name="Ritari J."/>
            <person name="Douillard F.P."/>
            <person name="Paul Ross R."/>
            <person name="Yang R."/>
            <person name="Briner A.E."/>
            <person name="Felis G.E."/>
            <person name="de Vos W.M."/>
            <person name="Barrangou R."/>
            <person name="Klaenhammer T.R."/>
            <person name="Caufield P.W."/>
            <person name="Cui Y."/>
            <person name="Zhang H."/>
            <person name="O'Toole P.W."/>
        </authorList>
    </citation>
    <scope>NUCLEOTIDE SEQUENCE [LARGE SCALE GENOMIC DNA]</scope>
    <source>
        <strain evidence="18 19">DSM 23037</strain>
    </source>
</reference>
<dbReference type="SUPFAM" id="SSF46946">
    <property type="entry name" value="S13-like H2TH domain"/>
    <property type="match status" value="1"/>
</dbReference>
<dbReference type="GO" id="GO:0006284">
    <property type="term" value="P:base-excision repair"/>
    <property type="evidence" value="ECO:0007669"/>
    <property type="project" value="InterPro"/>
</dbReference>
<dbReference type="GO" id="GO:0003690">
    <property type="term" value="F:double-stranded DNA binding"/>
    <property type="evidence" value="ECO:0007669"/>
    <property type="project" value="UniProtKB-ARBA"/>
</dbReference>
<evidence type="ECO:0000256" key="4">
    <source>
        <dbReference type="ARBA" id="ARBA00022723"/>
    </source>
</evidence>
<dbReference type="SMART" id="SM01232">
    <property type="entry name" value="H2TH"/>
    <property type="match status" value="1"/>
</dbReference>
<dbReference type="InterPro" id="IPR015886">
    <property type="entry name" value="H2TH_FPG"/>
</dbReference>
<evidence type="ECO:0000256" key="9">
    <source>
        <dbReference type="ARBA" id="ARBA00023125"/>
    </source>
</evidence>
<dbReference type="NCBIfam" id="NF002211">
    <property type="entry name" value="PRK01103.1"/>
    <property type="match status" value="1"/>
</dbReference>
<keyword evidence="8 15" id="KW-0862">Zinc</keyword>
<dbReference type="EMBL" id="AYZL01000020">
    <property type="protein sequence ID" value="KRN03905.1"/>
    <property type="molecule type" value="Genomic_DNA"/>
</dbReference>
<dbReference type="GO" id="GO:0034039">
    <property type="term" value="F:8-oxo-7,8-dihydroguanine DNA N-glycosylase activity"/>
    <property type="evidence" value="ECO:0007669"/>
    <property type="project" value="TreeGrafter"/>
</dbReference>
<name>A0A0R2DIJ0_9LACO</name>
<dbReference type="FunFam" id="1.10.8.50:FF:000003">
    <property type="entry name" value="Formamidopyrimidine-DNA glycosylase"/>
    <property type="match status" value="1"/>
</dbReference>
<dbReference type="PROSITE" id="PS51066">
    <property type="entry name" value="ZF_FPG_2"/>
    <property type="match status" value="1"/>
</dbReference>
<dbReference type="InterPro" id="IPR010979">
    <property type="entry name" value="Ribosomal_uS13-like_H2TH"/>
</dbReference>
<dbReference type="Proteomes" id="UP000051378">
    <property type="component" value="Unassembled WGS sequence"/>
</dbReference>
<comment type="subunit">
    <text evidence="3 15">Monomer.</text>
</comment>
<evidence type="ECO:0000256" key="1">
    <source>
        <dbReference type="ARBA" id="ARBA00001668"/>
    </source>
</evidence>
<dbReference type="PANTHER" id="PTHR22993:SF9">
    <property type="entry name" value="FORMAMIDOPYRIMIDINE-DNA GLYCOSYLASE"/>
    <property type="match status" value="1"/>
</dbReference>
<dbReference type="InterPro" id="IPR035937">
    <property type="entry name" value="FPG_N"/>
</dbReference>
<comment type="caution">
    <text evidence="18">The sequence shown here is derived from an EMBL/GenBank/DDBJ whole genome shotgun (WGS) entry which is preliminary data.</text>
</comment>